<dbReference type="InterPro" id="IPR039568">
    <property type="entry name" value="Peptidase_MA-like_dom"/>
</dbReference>
<dbReference type="Proteomes" id="UP000231292">
    <property type="component" value="Unassembled WGS sequence"/>
</dbReference>
<protein>
    <recommendedName>
        <fullName evidence="2">Peptidase MA-like domain-containing protein</fullName>
    </recommendedName>
</protein>
<evidence type="ECO:0000259" key="2">
    <source>
        <dbReference type="Pfam" id="PF13485"/>
    </source>
</evidence>
<evidence type="ECO:0000313" key="3">
    <source>
        <dbReference type="EMBL" id="PIP18776.1"/>
    </source>
</evidence>
<feature type="chain" id="PRO_5013870170" description="Peptidase MA-like domain-containing protein" evidence="1">
    <location>
        <begin position="21"/>
        <end position="257"/>
    </location>
</feature>
<proteinExistence type="predicted"/>
<keyword evidence="1" id="KW-0732">Signal</keyword>
<accession>A0A2G9YHS6</accession>
<sequence length="257" mass="29990">MKRYILSLFILFFCLSNVMAEDAWNTLKSTHFVVFYKNAPEDFVKLVTDKAEVYYDQIAEGLGFMRFDFWLWDNRAKIYIYDDAKIYSARTGQPAWSLGIAIPGVKAIETFPYANNFIETVLPHEMGHIIFREFVGFNNSGIPLWLDEGVASHQEKAKYSQVGIFIRKAMVEGNFMDLKKLASFYSVVNLDPKLVNIFYAESFSLIDFLIREFGRDNFVLFCQNLRDKRNLERAMASVYPFGNINELDQAWQKYLKK</sequence>
<reference evidence="3 4" key="1">
    <citation type="submission" date="2017-09" db="EMBL/GenBank/DDBJ databases">
        <title>Depth-based differentiation of microbial function through sediment-hosted aquifers and enrichment of novel symbionts in the deep terrestrial subsurface.</title>
        <authorList>
            <person name="Probst A.J."/>
            <person name="Ladd B."/>
            <person name="Jarett J.K."/>
            <person name="Geller-Mcgrath D.E."/>
            <person name="Sieber C.M."/>
            <person name="Emerson J.B."/>
            <person name="Anantharaman K."/>
            <person name="Thomas B.C."/>
            <person name="Malmstrom R."/>
            <person name="Stieglmeier M."/>
            <person name="Klingl A."/>
            <person name="Woyke T."/>
            <person name="Ryan C.M."/>
            <person name="Banfield J.F."/>
        </authorList>
    </citation>
    <scope>NUCLEOTIDE SEQUENCE [LARGE SCALE GENOMIC DNA]</scope>
    <source>
        <strain evidence="3">CG23_combo_of_CG06-09_8_20_14_all_41_10</strain>
    </source>
</reference>
<name>A0A2G9YHS6_9BACT</name>
<dbReference type="Pfam" id="PF13485">
    <property type="entry name" value="Peptidase_MA_2"/>
    <property type="match status" value="1"/>
</dbReference>
<organism evidence="3 4">
    <name type="scientific">Candidatus Sherwoodlollariibacterium unditelluris</name>
    <dbReference type="NCBI Taxonomy" id="1974757"/>
    <lineage>
        <taxon>Bacteria</taxon>
        <taxon>Pseudomonadati</taxon>
        <taxon>Candidatus Omnitrophota</taxon>
        <taxon>Candidatus Sherwoodlollariibacterium</taxon>
    </lineage>
</organism>
<comment type="caution">
    <text evidence="3">The sequence shown here is derived from an EMBL/GenBank/DDBJ whole genome shotgun (WGS) entry which is preliminary data.</text>
</comment>
<gene>
    <name evidence="3" type="ORF">COX41_06515</name>
</gene>
<feature type="domain" description="Peptidase MA-like" evidence="2">
    <location>
        <begin position="77"/>
        <end position="256"/>
    </location>
</feature>
<feature type="signal peptide" evidence="1">
    <location>
        <begin position="1"/>
        <end position="20"/>
    </location>
</feature>
<evidence type="ECO:0000313" key="4">
    <source>
        <dbReference type="Proteomes" id="UP000231292"/>
    </source>
</evidence>
<dbReference type="EMBL" id="PCRK01000167">
    <property type="protein sequence ID" value="PIP18776.1"/>
    <property type="molecule type" value="Genomic_DNA"/>
</dbReference>
<evidence type="ECO:0000256" key="1">
    <source>
        <dbReference type="SAM" id="SignalP"/>
    </source>
</evidence>
<dbReference type="AlphaFoldDB" id="A0A2G9YHS6"/>